<name>A0ACB8QST6_9AGAM</name>
<protein>
    <submittedName>
        <fullName evidence="1">WD40 repeat-like protein</fullName>
    </submittedName>
</protein>
<keyword evidence="2" id="KW-1185">Reference proteome</keyword>
<evidence type="ECO:0000313" key="2">
    <source>
        <dbReference type="Proteomes" id="UP000814128"/>
    </source>
</evidence>
<proteinExistence type="predicted"/>
<organism evidence="1 2">
    <name type="scientific">Vararia minispora EC-137</name>
    <dbReference type="NCBI Taxonomy" id="1314806"/>
    <lineage>
        <taxon>Eukaryota</taxon>
        <taxon>Fungi</taxon>
        <taxon>Dikarya</taxon>
        <taxon>Basidiomycota</taxon>
        <taxon>Agaricomycotina</taxon>
        <taxon>Agaricomycetes</taxon>
        <taxon>Russulales</taxon>
        <taxon>Lachnocladiaceae</taxon>
        <taxon>Vararia</taxon>
    </lineage>
</organism>
<sequence>MVVRRLLNLPSKFLTAVQKISVLQHAISTHLPSRTGDPMPVQRNLDPIMHPFARARERTRALNAAKMERMFAKPFIAALEGHIDAVETLARRPESVTDVASGSWDGEIVLHNIARRVQVMKIPSAHKGKLSGLCWADESRLLSCGVDKSVKMWDIRRPVDTSSSEAGPSELKPSAVFPGKTPFNGVAHHWSDPVFATASNVVQIWDENKNSPVMDITFSTSAESVTSIRFNPSESSILASIGSDRTFTLYDIRTGRAERRIVMKMTSNDLSWSPTFPTSILLASEDHNLYTFDIRKLSQPSQIYKAHVAAVMSCDWSPTGTEFVSGGWDRTVRIWKEGKGTHPEVYHTKRMQRVLSTAFTADARFVLSGSDDGNVRIWKANASEKLGVVTARERAAIEYRDSLKERWKMDQEIGKVQRSRHIPKPVYKAAQLKRTMLEAQRVKEERRRKHTRAGESKPTAERKKVVLSEQT</sequence>
<accession>A0ACB8QST6</accession>
<dbReference type="Proteomes" id="UP000814128">
    <property type="component" value="Unassembled WGS sequence"/>
</dbReference>
<reference evidence="1" key="1">
    <citation type="submission" date="2021-02" db="EMBL/GenBank/DDBJ databases">
        <authorList>
            <consortium name="DOE Joint Genome Institute"/>
            <person name="Ahrendt S."/>
            <person name="Looney B.P."/>
            <person name="Miyauchi S."/>
            <person name="Morin E."/>
            <person name="Drula E."/>
            <person name="Courty P.E."/>
            <person name="Chicoki N."/>
            <person name="Fauchery L."/>
            <person name="Kohler A."/>
            <person name="Kuo A."/>
            <person name="Labutti K."/>
            <person name="Pangilinan J."/>
            <person name="Lipzen A."/>
            <person name="Riley R."/>
            <person name="Andreopoulos W."/>
            <person name="He G."/>
            <person name="Johnson J."/>
            <person name="Barry K.W."/>
            <person name="Grigoriev I.V."/>
            <person name="Nagy L."/>
            <person name="Hibbett D."/>
            <person name="Henrissat B."/>
            <person name="Matheny P.B."/>
            <person name="Labbe J."/>
            <person name="Martin F."/>
        </authorList>
    </citation>
    <scope>NUCLEOTIDE SEQUENCE</scope>
    <source>
        <strain evidence="1">EC-137</strain>
    </source>
</reference>
<comment type="caution">
    <text evidence="1">The sequence shown here is derived from an EMBL/GenBank/DDBJ whole genome shotgun (WGS) entry which is preliminary data.</text>
</comment>
<gene>
    <name evidence="1" type="ORF">K488DRAFT_44642</name>
</gene>
<reference evidence="1" key="2">
    <citation type="journal article" date="2022" name="New Phytol.">
        <title>Evolutionary transition to the ectomycorrhizal habit in the genomes of a hyperdiverse lineage of mushroom-forming fungi.</title>
        <authorList>
            <person name="Looney B."/>
            <person name="Miyauchi S."/>
            <person name="Morin E."/>
            <person name="Drula E."/>
            <person name="Courty P.E."/>
            <person name="Kohler A."/>
            <person name="Kuo A."/>
            <person name="LaButti K."/>
            <person name="Pangilinan J."/>
            <person name="Lipzen A."/>
            <person name="Riley R."/>
            <person name="Andreopoulos W."/>
            <person name="He G."/>
            <person name="Johnson J."/>
            <person name="Nolan M."/>
            <person name="Tritt A."/>
            <person name="Barry K.W."/>
            <person name="Grigoriev I.V."/>
            <person name="Nagy L.G."/>
            <person name="Hibbett D."/>
            <person name="Henrissat B."/>
            <person name="Matheny P.B."/>
            <person name="Labbe J."/>
            <person name="Martin F.M."/>
        </authorList>
    </citation>
    <scope>NUCLEOTIDE SEQUENCE</scope>
    <source>
        <strain evidence="1">EC-137</strain>
    </source>
</reference>
<evidence type="ECO:0000313" key="1">
    <source>
        <dbReference type="EMBL" id="KAI0034795.1"/>
    </source>
</evidence>
<dbReference type="EMBL" id="MU273494">
    <property type="protein sequence ID" value="KAI0034795.1"/>
    <property type="molecule type" value="Genomic_DNA"/>
</dbReference>